<feature type="domain" description="PAC" evidence="10">
    <location>
        <begin position="249"/>
        <end position="300"/>
    </location>
</feature>
<dbReference type="PANTHER" id="PTHR43304">
    <property type="entry name" value="PHYTOCHROME-LIKE PROTEIN CPH1"/>
    <property type="match status" value="1"/>
</dbReference>
<dbReference type="SMART" id="SM00388">
    <property type="entry name" value="HisKA"/>
    <property type="match status" value="1"/>
</dbReference>
<dbReference type="PROSITE" id="PS50109">
    <property type="entry name" value="HIS_KIN"/>
    <property type="match status" value="1"/>
</dbReference>
<feature type="domain" description="Histidine kinase" evidence="8">
    <location>
        <begin position="488"/>
        <end position="701"/>
    </location>
</feature>
<dbReference type="Proteomes" id="UP001597076">
    <property type="component" value="Unassembled WGS sequence"/>
</dbReference>
<keyword evidence="7" id="KW-1133">Transmembrane helix</keyword>
<evidence type="ECO:0000259" key="10">
    <source>
        <dbReference type="PROSITE" id="PS50113"/>
    </source>
</evidence>
<dbReference type="InterPro" id="IPR052162">
    <property type="entry name" value="Sensor_kinase/Photoreceptor"/>
</dbReference>
<dbReference type="InterPro" id="IPR036097">
    <property type="entry name" value="HisK_dim/P_sf"/>
</dbReference>
<dbReference type="SUPFAM" id="SSF55785">
    <property type="entry name" value="PYP-like sensor domain (PAS domain)"/>
    <property type="match status" value="1"/>
</dbReference>
<evidence type="ECO:0000256" key="7">
    <source>
        <dbReference type="SAM" id="Phobius"/>
    </source>
</evidence>
<dbReference type="NCBIfam" id="TIGR00229">
    <property type="entry name" value="sensory_box"/>
    <property type="match status" value="1"/>
</dbReference>
<dbReference type="InterPro" id="IPR005467">
    <property type="entry name" value="His_kinase_dom"/>
</dbReference>
<keyword evidence="11" id="KW-0067">ATP-binding</keyword>
<comment type="caution">
    <text evidence="11">The sequence shown here is derived from an EMBL/GenBank/DDBJ whole genome shotgun (WGS) entry which is preliminary data.</text>
</comment>
<dbReference type="EC" id="2.7.13.3" evidence="2"/>
<dbReference type="InterPro" id="IPR035965">
    <property type="entry name" value="PAS-like_dom_sf"/>
</dbReference>
<evidence type="ECO:0000313" key="11">
    <source>
        <dbReference type="EMBL" id="MFD1564606.1"/>
    </source>
</evidence>
<dbReference type="GO" id="GO:0005524">
    <property type="term" value="F:ATP binding"/>
    <property type="evidence" value="ECO:0007669"/>
    <property type="project" value="UniProtKB-KW"/>
</dbReference>
<dbReference type="PANTHER" id="PTHR43304:SF1">
    <property type="entry name" value="PAC DOMAIN-CONTAINING PROTEIN"/>
    <property type="match status" value="1"/>
</dbReference>
<dbReference type="Gene3D" id="1.10.287.130">
    <property type="match status" value="1"/>
</dbReference>
<dbReference type="SUPFAM" id="SSF55781">
    <property type="entry name" value="GAF domain-like"/>
    <property type="match status" value="1"/>
</dbReference>
<feature type="transmembrane region" description="Helical" evidence="7">
    <location>
        <begin position="42"/>
        <end position="62"/>
    </location>
</feature>
<organism evidence="11 12">
    <name type="scientific">Haloarchaeobius amylolyticus</name>
    <dbReference type="NCBI Taxonomy" id="1198296"/>
    <lineage>
        <taxon>Archaea</taxon>
        <taxon>Methanobacteriati</taxon>
        <taxon>Methanobacteriota</taxon>
        <taxon>Stenosarchaea group</taxon>
        <taxon>Halobacteria</taxon>
        <taxon>Halobacteriales</taxon>
        <taxon>Halorubellaceae</taxon>
        <taxon>Haloarchaeobius</taxon>
    </lineage>
</organism>
<evidence type="ECO:0000256" key="6">
    <source>
        <dbReference type="SAM" id="Coils"/>
    </source>
</evidence>
<dbReference type="Pfam" id="PF00512">
    <property type="entry name" value="HisKA"/>
    <property type="match status" value="1"/>
</dbReference>
<evidence type="ECO:0000256" key="2">
    <source>
        <dbReference type="ARBA" id="ARBA00012438"/>
    </source>
</evidence>
<dbReference type="Pfam" id="PF02518">
    <property type="entry name" value="HATPase_c"/>
    <property type="match status" value="1"/>
</dbReference>
<evidence type="ECO:0000256" key="3">
    <source>
        <dbReference type="ARBA" id="ARBA00022553"/>
    </source>
</evidence>
<feature type="transmembrane region" description="Helical" evidence="7">
    <location>
        <begin position="74"/>
        <end position="97"/>
    </location>
</feature>
<feature type="coiled-coil region" evidence="6">
    <location>
        <begin position="129"/>
        <end position="180"/>
    </location>
</feature>
<proteinExistence type="predicted"/>
<dbReference type="InterPro" id="IPR003594">
    <property type="entry name" value="HATPase_dom"/>
</dbReference>
<keyword evidence="7" id="KW-0812">Transmembrane</keyword>
<dbReference type="Gene3D" id="3.30.565.10">
    <property type="entry name" value="Histidine kinase-like ATPase, C-terminal domain"/>
    <property type="match status" value="1"/>
</dbReference>
<keyword evidence="11" id="KW-0547">Nucleotide-binding</keyword>
<dbReference type="InterPro" id="IPR003018">
    <property type="entry name" value="GAF"/>
</dbReference>
<evidence type="ECO:0000256" key="5">
    <source>
        <dbReference type="ARBA" id="ARBA00022777"/>
    </source>
</evidence>
<keyword evidence="12" id="KW-1185">Reference proteome</keyword>
<dbReference type="CDD" id="cd00082">
    <property type="entry name" value="HisKA"/>
    <property type="match status" value="1"/>
</dbReference>
<dbReference type="InterPro" id="IPR000700">
    <property type="entry name" value="PAS-assoc_C"/>
</dbReference>
<dbReference type="FunFam" id="3.30.565.10:FF:000006">
    <property type="entry name" value="Sensor histidine kinase WalK"/>
    <property type="match status" value="1"/>
</dbReference>
<feature type="domain" description="PAS" evidence="9">
    <location>
        <begin position="177"/>
        <end position="247"/>
    </location>
</feature>
<dbReference type="SUPFAM" id="SSF55874">
    <property type="entry name" value="ATPase domain of HSP90 chaperone/DNA topoisomerase II/histidine kinase"/>
    <property type="match status" value="1"/>
</dbReference>
<feature type="transmembrane region" description="Helical" evidence="7">
    <location>
        <begin position="109"/>
        <end position="128"/>
    </location>
</feature>
<dbReference type="InterPro" id="IPR029016">
    <property type="entry name" value="GAF-like_dom_sf"/>
</dbReference>
<keyword evidence="5" id="KW-0418">Kinase</keyword>
<dbReference type="EMBL" id="JBHUDI010000009">
    <property type="protein sequence ID" value="MFD1564606.1"/>
    <property type="molecule type" value="Genomic_DNA"/>
</dbReference>
<comment type="catalytic activity">
    <reaction evidence="1">
        <text>ATP + protein L-histidine = ADP + protein N-phospho-L-histidine.</text>
        <dbReference type="EC" id="2.7.13.3"/>
    </reaction>
</comment>
<dbReference type="SMART" id="SM00091">
    <property type="entry name" value="PAS"/>
    <property type="match status" value="1"/>
</dbReference>
<keyword evidence="6" id="KW-0175">Coiled coil</keyword>
<sequence length="713" mass="78518">MVSWNRTLSVVGGRRLVVVLGILYVGLATGLAFTEFTVGTPLGNVLITSLLIAGPGAVLLYGGYRFPTFDIDPVFYTTIAGWCLSGFAVMLVVLVVYSLQPGEVVDELSTVLILTALASVAGFAVGIYDAEAKTRTRELEERNRELKATQTELEETVTRLEEANTKLAESNQRLEHHQAYTDRVLNAVDDIFYVLDPDGTLHRWNESLCKITGCPDSEIASMTAVDLIDDGDHDRITTAIAEGFETGSVQLEATLHTSEGERIPYEFAASRVETPDGEPMLAGIGRDVSERMARERELERRASQQQVVADLGQLALETDDLDELMHDASRQVASVLDTDYAKVLDLDDAGDELLLRQGVGWDDGLVGTATVAAVEANSQAAYTLEQDQPIVVEDLETDDRFSGPELLTNHDVRSGISTIIGPIDDPWGILATHDTEPKGFTDEDVSFVQSVANVLAETIERQQYRTDLEDLVADLEESNKRLEQFAYAASHDLQEPLRMVSSYLQLIERRYGDELDADGREFLAFAVDGAERMRDMIDGLLQYSRVETRGDPFEPVDLEAVLEDARKNLRMKIDEHGAEITTEDLPRVEGDDGQLRQVFQNLLSNAIEYSGEGDPRVHVSAERDGTTWTISVADSGIGIDPDEQDRIFEVFQRLHSRETHNGTGIGLALCERIIERHGGEIWVDSEPGEGATFSFTLPAVGAASDRETGVRSM</sequence>
<reference evidence="11 12" key="1">
    <citation type="journal article" date="2019" name="Int. J. Syst. Evol. Microbiol.">
        <title>The Global Catalogue of Microorganisms (GCM) 10K type strain sequencing project: providing services to taxonomists for standard genome sequencing and annotation.</title>
        <authorList>
            <consortium name="The Broad Institute Genomics Platform"/>
            <consortium name="The Broad Institute Genome Sequencing Center for Infectious Disease"/>
            <person name="Wu L."/>
            <person name="Ma J."/>
        </authorList>
    </citation>
    <scope>NUCLEOTIDE SEQUENCE [LARGE SCALE GENOMIC DNA]</scope>
    <source>
        <strain evidence="11 12">CGMCC 1.12230</strain>
    </source>
</reference>
<protein>
    <recommendedName>
        <fullName evidence="2">histidine kinase</fullName>
        <ecNumber evidence="2">2.7.13.3</ecNumber>
    </recommendedName>
</protein>
<evidence type="ECO:0000256" key="4">
    <source>
        <dbReference type="ARBA" id="ARBA00022679"/>
    </source>
</evidence>
<dbReference type="PRINTS" id="PR00344">
    <property type="entry name" value="BCTRLSENSOR"/>
</dbReference>
<dbReference type="Pfam" id="PF01590">
    <property type="entry name" value="GAF"/>
    <property type="match status" value="1"/>
</dbReference>
<name>A0ABD6BHT3_9EURY</name>
<keyword evidence="4" id="KW-0808">Transferase</keyword>
<evidence type="ECO:0000259" key="8">
    <source>
        <dbReference type="PROSITE" id="PS50109"/>
    </source>
</evidence>
<dbReference type="InterPro" id="IPR004358">
    <property type="entry name" value="Sig_transdc_His_kin-like_C"/>
</dbReference>
<dbReference type="RefSeq" id="WP_390288299.1">
    <property type="nucleotide sequence ID" value="NZ_JBHUDI010000009.1"/>
</dbReference>
<dbReference type="Pfam" id="PF08448">
    <property type="entry name" value="PAS_4"/>
    <property type="match status" value="1"/>
</dbReference>
<dbReference type="PROSITE" id="PS50112">
    <property type="entry name" value="PAS"/>
    <property type="match status" value="1"/>
</dbReference>
<dbReference type="SMART" id="SM00065">
    <property type="entry name" value="GAF"/>
    <property type="match status" value="1"/>
</dbReference>
<dbReference type="Gene3D" id="3.30.450.20">
    <property type="entry name" value="PAS domain"/>
    <property type="match status" value="1"/>
</dbReference>
<dbReference type="Gene3D" id="3.30.450.40">
    <property type="match status" value="1"/>
</dbReference>
<dbReference type="InterPro" id="IPR013656">
    <property type="entry name" value="PAS_4"/>
</dbReference>
<dbReference type="AlphaFoldDB" id="A0ABD6BHT3"/>
<evidence type="ECO:0000256" key="1">
    <source>
        <dbReference type="ARBA" id="ARBA00000085"/>
    </source>
</evidence>
<dbReference type="SMART" id="SM00387">
    <property type="entry name" value="HATPase_c"/>
    <property type="match status" value="1"/>
</dbReference>
<dbReference type="InterPro" id="IPR000014">
    <property type="entry name" value="PAS"/>
</dbReference>
<keyword evidence="3" id="KW-0597">Phosphoprotein</keyword>
<dbReference type="InterPro" id="IPR003661">
    <property type="entry name" value="HisK_dim/P_dom"/>
</dbReference>
<accession>A0ABD6BHT3</accession>
<dbReference type="GO" id="GO:0004673">
    <property type="term" value="F:protein histidine kinase activity"/>
    <property type="evidence" value="ECO:0007669"/>
    <property type="project" value="UniProtKB-EC"/>
</dbReference>
<keyword evidence="7" id="KW-0472">Membrane</keyword>
<dbReference type="PROSITE" id="PS50113">
    <property type="entry name" value="PAC"/>
    <property type="match status" value="1"/>
</dbReference>
<dbReference type="SUPFAM" id="SSF47384">
    <property type="entry name" value="Homodimeric domain of signal transducing histidine kinase"/>
    <property type="match status" value="1"/>
</dbReference>
<evidence type="ECO:0000259" key="9">
    <source>
        <dbReference type="PROSITE" id="PS50112"/>
    </source>
</evidence>
<dbReference type="InterPro" id="IPR036890">
    <property type="entry name" value="HATPase_C_sf"/>
</dbReference>
<evidence type="ECO:0000313" key="12">
    <source>
        <dbReference type="Proteomes" id="UP001597076"/>
    </source>
</evidence>
<dbReference type="CDD" id="cd00130">
    <property type="entry name" value="PAS"/>
    <property type="match status" value="1"/>
</dbReference>
<gene>
    <name evidence="11" type="ORF">ACFR99_13775</name>
</gene>